<accession>A0A0G0H9G9</accession>
<sequence length="254" mass="28610">MTINYNEMEKKVMTEINSGRVKLRSKYIFLAEKLGLGSALVLTVILAVLFFNLVLYYLKTSDNIGYLSFGSRGLFAFLESFPYLLVISFIILVLVAGYIVKTSDWSYKKPFGYLAISLSGFIIIFGSALAFTNIAEQMENEAFGPRPMGRFLRPFMMHGLNERNSGILGRIISVIPEENLLIIQTPCGLKRINVSKLEEPEVIGLIRPDIFIRAIGEKRGKDFIATSLKILPDDQIPPMIGRGIRRQFGPMELK</sequence>
<name>A0A0G0H9G9_9BACT</name>
<evidence type="ECO:0000313" key="3">
    <source>
        <dbReference type="Proteomes" id="UP000034333"/>
    </source>
</evidence>
<feature type="transmembrane region" description="Helical" evidence="1">
    <location>
        <begin position="112"/>
        <end position="131"/>
    </location>
</feature>
<dbReference type="EMBL" id="LBTN01000025">
    <property type="protein sequence ID" value="KKQ39923.1"/>
    <property type="molecule type" value="Genomic_DNA"/>
</dbReference>
<protein>
    <submittedName>
        <fullName evidence="2">Uncharacterized protein</fullName>
    </submittedName>
</protein>
<keyword evidence="1" id="KW-0812">Transmembrane</keyword>
<gene>
    <name evidence="2" type="ORF">US58_C0025G0007</name>
</gene>
<feature type="transmembrane region" description="Helical" evidence="1">
    <location>
        <begin position="34"/>
        <end position="58"/>
    </location>
</feature>
<organism evidence="2 3">
    <name type="scientific">Candidatus Magasanikbacteria bacterium GW2011_GWA2_37_8</name>
    <dbReference type="NCBI Taxonomy" id="1619036"/>
    <lineage>
        <taxon>Bacteria</taxon>
        <taxon>Candidatus Magasanikiibacteriota</taxon>
    </lineage>
</organism>
<keyword evidence="1" id="KW-1133">Transmembrane helix</keyword>
<dbReference type="STRING" id="1619036.US58_C0025G0007"/>
<feature type="transmembrane region" description="Helical" evidence="1">
    <location>
        <begin position="81"/>
        <end position="100"/>
    </location>
</feature>
<reference evidence="2 3" key="1">
    <citation type="journal article" date="2015" name="Nature">
        <title>rRNA introns, odd ribosomes, and small enigmatic genomes across a large radiation of phyla.</title>
        <authorList>
            <person name="Brown C.T."/>
            <person name="Hug L.A."/>
            <person name="Thomas B.C."/>
            <person name="Sharon I."/>
            <person name="Castelle C.J."/>
            <person name="Singh A."/>
            <person name="Wilkins M.J."/>
            <person name="Williams K.H."/>
            <person name="Banfield J.F."/>
        </authorList>
    </citation>
    <scope>NUCLEOTIDE SEQUENCE [LARGE SCALE GENOMIC DNA]</scope>
</reference>
<dbReference type="AlphaFoldDB" id="A0A0G0H9G9"/>
<proteinExistence type="predicted"/>
<comment type="caution">
    <text evidence="2">The sequence shown here is derived from an EMBL/GenBank/DDBJ whole genome shotgun (WGS) entry which is preliminary data.</text>
</comment>
<keyword evidence="1" id="KW-0472">Membrane</keyword>
<evidence type="ECO:0000313" key="2">
    <source>
        <dbReference type="EMBL" id="KKQ39923.1"/>
    </source>
</evidence>
<evidence type="ECO:0000256" key="1">
    <source>
        <dbReference type="SAM" id="Phobius"/>
    </source>
</evidence>
<dbReference type="Proteomes" id="UP000034333">
    <property type="component" value="Unassembled WGS sequence"/>
</dbReference>